<gene>
    <name evidence="1" type="ORF">Tco_0769321</name>
</gene>
<reference evidence="1" key="2">
    <citation type="submission" date="2022-01" db="EMBL/GenBank/DDBJ databases">
        <authorList>
            <person name="Yamashiro T."/>
            <person name="Shiraishi A."/>
            <person name="Satake H."/>
            <person name="Nakayama K."/>
        </authorList>
    </citation>
    <scope>NUCLEOTIDE SEQUENCE</scope>
</reference>
<comment type="caution">
    <text evidence="1">The sequence shown here is derived from an EMBL/GenBank/DDBJ whole genome shotgun (WGS) entry which is preliminary data.</text>
</comment>
<protein>
    <submittedName>
        <fullName evidence="1">Transcription elongation factor SPT6</fullName>
    </submittedName>
</protein>
<dbReference type="Proteomes" id="UP001151760">
    <property type="component" value="Unassembled WGS sequence"/>
</dbReference>
<keyword evidence="1" id="KW-0251">Elongation factor</keyword>
<dbReference type="PANTHER" id="PTHR47150:SF4">
    <property type="entry name" value="HARBINGER TRANSPOSASE-DERIVED PROTEIN-RELATED"/>
    <property type="match status" value="1"/>
</dbReference>
<organism evidence="1 2">
    <name type="scientific">Tanacetum coccineum</name>
    <dbReference type="NCBI Taxonomy" id="301880"/>
    <lineage>
        <taxon>Eukaryota</taxon>
        <taxon>Viridiplantae</taxon>
        <taxon>Streptophyta</taxon>
        <taxon>Embryophyta</taxon>
        <taxon>Tracheophyta</taxon>
        <taxon>Spermatophyta</taxon>
        <taxon>Magnoliopsida</taxon>
        <taxon>eudicotyledons</taxon>
        <taxon>Gunneridae</taxon>
        <taxon>Pentapetalae</taxon>
        <taxon>asterids</taxon>
        <taxon>campanulids</taxon>
        <taxon>Asterales</taxon>
        <taxon>Asteraceae</taxon>
        <taxon>Asteroideae</taxon>
        <taxon>Anthemideae</taxon>
        <taxon>Anthemidinae</taxon>
        <taxon>Tanacetum</taxon>
    </lineage>
</organism>
<proteinExistence type="predicted"/>
<dbReference type="PANTHER" id="PTHR47150">
    <property type="entry name" value="OS12G0169200 PROTEIN"/>
    <property type="match status" value="1"/>
</dbReference>
<name>A0ABQ4Z9F4_9ASTR</name>
<keyword evidence="2" id="KW-1185">Reference proteome</keyword>
<dbReference type="EMBL" id="BQNB010011140">
    <property type="protein sequence ID" value="GJS86685.1"/>
    <property type="molecule type" value="Genomic_DNA"/>
</dbReference>
<dbReference type="Pfam" id="PF04827">
    <property type="entry name" value="Plant_tran"/>
    <property type="match status" value="1"/>
</dbReference>
<evidence type="ECO:0000313" key="2">
    <source>
        <dbReference type="Proteomes" id="UP001151760"/>
    </source>
</evidence>
<evidence type="ECO:0000313" key="1">
    <source>
        <dbReference type="EMBL" id="GJS86685.1"/>
    </source>
</evidence>
<dbReference type="InterPro" id="IPR006912">
    <property type="entry name" value="Harbinger_derived_prot"/>
</dbReference>
<accession>A0ABQ4Z9F4</accession>
<dbReference type="GO" id="GO:0003746">
    <property type="term" value="F:translation elongation factor activity"/>
    <property type="evidence" value="ECO:0007669"/>
    <property type="project" value="UniProtKB-KW"/>
</dbReference>
<reference evidence="1" key="1">
    <citation type="journal article" date="2022" name="Int. J. Mol. Sci.">
        <title>Draft Genome of Tanacetum Coccineum: Genomic Comparison of Closely Related Tanacetum-Family Plants.</title>
        <authorList>
            <person name="Yamashiro T."/>
            <person name="Shiraishi A."/>
            <person name="Nakayama K."/>
            <person name="Satake H."/>
        </authorList>
    </citation>
    <scope>NUCLEOTIDE SEQUENCE</scope>
</reference>
<keyword evidence="1" id="KW-0648">Protein biosynthesis</keyword>
<sequence>MSDSIGGAMSDLDDMDDIEMIMQQLQSEKELEQAVESSHRRNYIYRERLDAEERLREDYFGAQPKYPPTDATGLPGFSVIIKCTSAIRQLAYDVTPDALDEYLQMGDHCARDCPDVFTMCVIEFFMPGYLRKPSFDDIQTLYNAHNTIHGFPGMLESIDCMHWEWKNCPKQWHEQFARGVLCEVVTLNSLLIAFSRPVSTRCKRYIGDFVFWDDMLKDMAALYFGNHLL</sequence>